<dbReference type="EMBL" id="JAVDWH010000001">
    <property type="protein sequence ID" value="MDR7087659.1"/>
    <property type="molecule type" value="Genomic_DNA"/>
</dbReference>
<keyword evidence="4" id="KW-0418">Kinase</keyword>
<dbReference type="PANTHER" id="PTHR10457:SF7">
    <property type="entry name" value="GALACTOKINASE-RELATED"/>
    <property type="match status" value="1"/>
</dbReference>
<feature type="domain" description="Galactokinase N-terminal" evidence="10">
    <location>
        <begin position="7"/>
        <end position="41"/>
    </location>
</feature>
<dbReference type="PIRSF" id="PIRSF000530">
    <property type="entry name" value="Galactokinase"/>
    <property type="match status" value="1"/>
</dbReference>
<dbReference type="PRINTS" id="PR00473">
    <property type="entry name" value="GALCTOKINASE"/>
</dbReference>
<dbReference type="InterPro" id="IPR036554">
    <property type="entry name" value="GHMP_kinase_C_sf"/>
</dbReference>
<evidence type="ECO:0000256" key="2">
    <source>
        <dbReference type="ARBA" id="ARBA00022679"/>
    </source>
</evidence>
<organism evidence="11 12">
    <name type="scientific">Aeromicrobium panaciterrae</name>
    <dbReference type="NCBI Taxonomy" id="363861"/>
    <lineage>
        <taxon>Bacteria</taxon>
        <taxon>Bacillati</taxon>
        <taxon>Actinomycetota</taxon>
        <taxon>Actinomycetes</taxon>
        <taxon>Propionibacteriales</taxon>
        <taxon>Nocardioidaceae</taxon>
        <taxon>Aeromicrobium</taxon>
    </lineage>
</organism>
<dbReference type="SUPFAM" id="SSF54211">
    <property type="entry name" value="Ribosomal protein S5 domain 2-like"/>
    <property type="match status" value="1"/>
</dbReference>
<comment type="caution">
    <text evidence="11">The sequence shown here is derived from an EMBL/GenBank/DDBJ whole genome shotgun (WGS) entry which is preliminary data.</text>
</comment>
<reference evidence="11 12" key="1">
    <citation type="submission" date="2023-07" db="EMBL/GenBank/DDBJ databases">
        <title>Sorghum-associated microbial communities from plants grown in Nebraska, USA.</title>
        <authorList>
            <person name="Schachtman D."/>
        </authorList>
    </citation>
    <scope>NUCLEOTIDE SEQUENCE [LARGE SCALE GENOMIC DNA]</scope>
    <source>
        <strain evidence="11 12">BE248</strain>
    </source>
</reference>
<dbReference type="InterPro" id="IPR006204">
    <property type="entry name" value="GHMP_kinase_N_dom"/>
</dbReference>
<evidence type="ECO:0000259" key="8">
    <source>
        <dbReference type="Pfam" id="PF00288"/>
    </source>
</evidence>
<keyword evidence="3" id="KW-0547">Nucleotide-binding</keyword>
<dbReference type="SUPFAM" id="SSF55060">
    <property type="entry name" value="GHMP Kinase, C-terminal domain"/>
    <property type="match status" value="1"/>
</dbReference>
<evidence type="ECO:0000256" key="3">
    <source>
        <dbReference type="ARBA" id="ARBA00022741"/>
    </source>
</evidence>
<dbReference type="InterPro" id="IPR013750">
    <property type="entry name" value="GHMP_kinase_C_dom"/>
</dbReference>
<evidence type="ECO:0000256" key="1">
    <source>
        <dbReference type="ARBA" id="ARBA00006566"/>
    </source>
</evidence>
<dbReference type="Proteomes" id="UP001257739">
    <property type="component" value="Unassembled WGS sequence"/>
</dbReference>
<dbReference type="NCBIfam" id="TIGR00131">
    <property type="entry name" value="gal_kin"/>
    <property type="match status" value="1"/>
</dbReference>
<keyword evidence="6" id="KW-0119">Carbohydrate metabolism</keyword>
<evidence type="ECO:0000259" key="9">
    <source>
        <dbReference type="Pfam" id="PF08544"/>
    </source>
</evidence>
<dbReference type="InterPro" id="IPR019741">
    <property type="entry name" value="Galactokinase_CS"/>
</dbReference>
<feature type="domain" description="GHMP kinase C-terminal" evidence="9">
    <location>
        <begin position="263"/>
        <end position="342"/>
    </location>
</feature>
<dbReference type="PANTHER" id="PTHR10457">
    <property type="entry name" value="MEVALONATE KINASE/GALACTOKINASE"/>
    <property type="match status" value="1"/>
</dbReference>
<protein>
    <recommendedName>
        <fullName evidence="7">Galactokinase</fullName>
        <ecNumber evidence="7">2.7.1.6</ecNumber>
    </recommendedName>
</protein>
<keyword evidence="12" id="KW-1185">Reference proteome</keyword>
<dbReference type="InterPro" id="IPR019539">
    <property type="entry name" value="GalKase_N"/>
</dbReference>
<proteinExistence type="inferred from homology"/>
<dbReference type="PRINTS" id="PR00959">
    <property type="entry name" value="MEVGALKINASE"/>
</dbReference>
<evidence type="ECO:0000313" key="12">
    <source>
        <dbReference type="Proteomes" id="UP001257739"/>
    </source>
</evidence>
<gene>
    <name evidence="11" type="ORF">J2X11_002498</name>
</gene>
<sequence>MTDVRQWIVPGRVNLIGEHLDYNGGPVLPMAIDRTLTVKVRRRDDDTVNVWTDQPDSAKASFPVSVQPGDVDGWAAYAAGVVWAFRQWGLDVPGLDLVIESNLPSGAGLASSAALTSGIALAINELAGYGHPPEQLALAAGVAENGFVGAPTGLMDQYAVLLAESGSGLHIDFATDPPVTRSVPLGWGDAGLVLLVIATGAHHSLADGEYAVRRDECERAATELGLEHLSQAGLDATFKLTDEVLKARTRHVLTETARVRAAVSALNRGAWPQLGAIFTASHESLRDDFEVSCPELDTAVEAAIEAGALGARMTGGGFGGSVIALVPVDKVAAIRERVEARYAVRDWPAPEAFVVHAAGGARLV</sequence>
<evidence type="ECO:0000256" key="6">
    <source>
        <dbReference type="ARBA" id="ARBA00023144"/>
    </source>
</evidence>
<dbReference type="EC" id="2.7.1.6" evidence="7"/>
<keyword evidence="6" id="KW-0299">Galactose metabolism</keyword>
<dbReference type="Gene3D" id="3.30.70.890">
    <property type="entry name" value="GHMP kinase, C-terminal domain"/>
    <property type="match status" value="1"/>
</dbReference>
<keyword evidence="2 11" id="KW-0808">Transferase</keyword>
<evidence type="ECO:0000259" key="10">
    <source>
        <dbReference type="Pfam" id="PF10509"/>
    </source>
</evidence>
<comment type="similarity">
    <text evidence="1">Belongs to the GHMP kinase family. GalK subfamily.</text>
</comment>
<evidence type="ECO:0000256" key="7">
    <source>
        <dbReference type="NCBIfam" id="TIGR00131"/>
    </source>
</evidence>
<accession>A0ABU1UR46</accession>
<dbReference type="Pfam" id="PF00288">
    <property type="entry name" value="GHMP_kinases_N"/>
    <property type="match status" value="1"/>
</dbReference>
<dbReference type="Pfam" id="PF10509">
    <property type="entry name" value="GalKase_gal_bdg"/>
    <property type="match status" value="1"/>
</dbReference>
<dbReference type="PROSITE" id="PS00106">
    <property type="entry name" value="GALACTOKINASE"/>
    <property type="match status" value="1"/>
</dbReference>
<dbReference type="Pfam" id="PF08544">
    <property type="entry name" value="GHMP_kinases_C"/>
    <property type="match status" value="1"/>
</dbReference>
<evidence type="ECO:0000256" key="4">
    <source>
        <dbReference type="ARBA" id="ARBA00022777"/>
    </source>
</evidence>
<dbReference type="GO" id="GO:0004335">
    <property type="term" value="F:galactokinase activity"/>
    <property type="evidence" value="ECO:0007669"/>
    <property type="project" value="UniProtKB-EC"/>
</dbReference>
<dbReference type="InterPro" id="IPR014721">
    <property type="entry name" value="Ribsml_uS5_D2-typ_fold_subgr"/>
</dbReference>
<feature type="domain" description="GHMP kinase N-terminal" evidence="8">
    <location>
        <begin position="77"/>
        <end position="162"/>
    </location>
</feature>
<dbReference type="Gene3D" id="3.30.230.10">
    <property type="match status" value="1"/>
</dbReference>
<evidence type="ECO:0000256" key="5">
    <source>
        <dbReference type="ARBA" id="ARBA00022840"/>
    </source>
</evidence>
<dbReference type="InterPro" id="IPR020568">
    <property type="entry name" value="Ribosomal_Su5_D2-typ_SF"/>
</dbReference>
<dbReference type="InterPro" id="IPR000705">
    <property type="entry name" value="Galactokinase"/>
</dbReference>
<dbReference type="InterPro" id="IPR006206">
    <property type="entry name" value="Mevalonate/galactokinase"/>
</dbReference>
<keyword evidence="5" id="KW-0067">ATP-binding</keyword>
<evidence type="ECO:0000313" key="11">
    <source>
        <dbReference type="EMBL" id="MDR7087659.1"/>
    </source>
</evidence>
<dbReference type="RefSeq" id="WP_309971611.1">
    <property type="nucleotide sequence ID" value="NZ_JAVDWH010000001.1"/>
</dbReference>
<name>A0ABU1UR46_9ACTN</name>